<proteinExistence type="predicted"/>
<dbReference type="Proteomes" id="UP001175000">
    <property type="component" value="Unassembled WGS sequence"/>
</dbReference>
<comment type="caution">
    <text evidence="2">The sequence shown here is derived from an EMBL/GenBank/DDBJ whole genome shotgun (WGS) entry which is preliminary data.</text>
</comment>
<feature type="region of interest" description="Disordered" evidence="1">
    <location>
        <begin position="33"/>
        <end position="54"/>
    </location>
</feature>
<dbReference type="PANTHER" id="PTHR33112">
    <property type="entry name" value="DOMAIN PROTEIN, PUTATIVE-RELATED"/>
    <property type="match status" value="1"/>
</dbReference>
<name>A0AA39U6R0_9PEZI</name>
<accession>A0AA39U6R0</accession>
<dbReference type="PANTHER" id="PTHR33112:SF16">
    <property type="entry name" value="HETEROKARYON INCOMPATIBILITY DOMAIN-CONTAINING PROTEIN"/>
    <property type="match status" value="1"/>
</dbReference>
<organism evidence="2 3">
    <name type="scientific">Immersiella caudata</name>
    <dbReference type="NCBI Taxonomy" id="314043"/>
    <lineage>
        <taxon>Eukaryota</taxon>
        <taxon>Fungi</taxon>
        <taxon>Dikarya</taxon>
        <taxon>Ascomycota</taxon>
        <taxon>Pezizomycotina</taxon>
        <taxon>Sordariomycetes</taxon>
        <taxon>Sordariomycetidae</taxon>
        <taxon>Sordariales</taxon>
        <taxon>Lasiosphaeriaceae</taxon>
        <taxon>Immersiella</taxon>
    </lineage>
</organism>
<dbReference type="AlphaFoldDB" id="A0AA39U6R0"/>
<evidence type="ECO:0000313" key="3">
    <source>
        <dbReference type="Proteomes" id="UP001175000"/>
    </source>
</evidence>
<feature type="compositionally biased region" description="Polar residues" evidence="1">
    <location>
        <begin position="235"/>
        <end position="248"/>
    </location>
</feature>
<feature type="region of interest" description="Disordered" evidence="1">
    <location>
        <begin position="229"/>
        <end position="248"/>
    </location>
</feature>
<evidence type="ECO:0000256" key="1">
    <source>
        <dbReference type="SAM" id="MobiDB-lite"/>
    </source>
</evidence>
<gene>
    <name evidence="2" type="ORF">B0T14DRAFT_341887</name>
</gene>
<dbReference type="EMBL" id="JAULSU010000007">
    <property type="protein sequence ID" value="KAK0612150.1"/>
    <property type="molecule type" value="Genomic_DNA"/>
</dbReference>
<protein>
    <submittedName>
        <fullName evidence="2">Uncharacterized protein</fullName>
    </submittedName>
</protein>
<evidence type="ECO:0000313" key="2">
    <source>
        <dbReference type="EMBL" id="KAK0612150.1"/>
    </source>
</evidence>
<sequence length="248" mass="27182">MRTEHLHNDGYGEAVRALPATAVLLRFILETQQPRPGARTSRRDHRGPPTLGNHLRSMREATCVVISRFITLAATASANGGEVVSSRLEAPLGASKSMDWAGAPGRKSREALLSPRILHFASGQMQWACYCLKESEDGLNALKVVTLPESDGDKVMTSADSAGIFSLQATIRACETLMFRYPRGHDKHWNSTMQDCPQRRLTYQSDKVPALAGITQLFQDVKNDPPLLLNRRRATPTSFGSSLSTHAG</sequence>
<keyword evidence="3" id="KW-1185">Reference proteome</keyword>
<reference evidence="2" key="1">
    <citation type="submission" date="2023-06" db="EMBL/GenBank/DDBJ databases">
        <title>Genome-scale phylogeny and comparative genomics of the fungal order Sordariales.</title>
        <authorList>
            <consortium name="Lawrence Berkeley National Laboratory"/>
            <person name="Hensen N."/>
            <person name="Bonometti L."/>
            <person name="Westerberg I."/>
            <person name="Brannstrom I.O."/>
            <person name="Guillou S."/>
            <person name="Cros-Aarteil S."/>
            <person name="Calhoun S."/>
            <person name="Haridas S."/>
            <person name="Kuo A."/>
            <person name="Mondo S."/>
            <person name="Pangilinan J."/>
            <person name="Riley R."/>
            <person name="Labutti K."/>
            <person name="Andreopoulos B."/>
            <person name="Lipzen A."/>
            <person name="Chen C."/>
            <person name="Yanf M."/>
            <person name="Daum C."/>
            <person name="Ng V."/>
            <person name="Clum A."/>
            <person name="Steindorff A."/>
            <person name="Ohm R."/>
            <person name="Martin F."/>
            <person name="Silar P."/>
            <person name="Natvig D."/>
            <person name="Lalanne C."/>
            <person name="Gautier V."/>
            <person name="Ament-Velasquez S.L."/>
            <person name="Kruys A."/>
            <person name="Hutchinson M.I."/>
            <person name="Powell A.J."/>
            <person name="Barry K."/>
            <person name="Miller A.N."/>
            <person name="Grigoriev I.V."/>
            <person name="Debuchy R."/>
            <person name="Gladieux P."/>
            <person name="Thoren M.H."/>
            <person name="Johannesson H."/>
        </authorList>
    </citation>
    <scope>NUCLEOTIDE SEQUENCE</scope>
    <source>
        <strain evidence="2">CBS 606.72</strain>
    </source>
</reference>